<feature type="compositionally biased region" description="Polar residues" evidence="1">
    <location>
        <begin position="1"/>
        <end position="12"/>
    </location>
</feature>
<dbReference type="RefSeq" id="WP_290115236.1">
    <property type="nucleotide sequence ID" value="NZ_JAUEPL010000062.1"/>
</dbReference>
<accession>A0ABT7ZE98</accession>
<sequence>MADTNKTTQGRTATKERTQEAAEKASQSARGGKETLAGLGGMTTEKAKAAARTVQSAVGTAAEQTAGKAGVAWTLVKARKAAVAGAGAGVVTVVASSYALGRRSGLRRRGPLSRLTGGRL</sequence>
<dbReference type="EMBL" id="JAUEPL010000062">
    <property type="protein sequence ID" value="MDN3297827.1"/>
    <property type="molecule type" value="Genomic_DNA"/>
</dbReference>
<evidence type="ECO:0000256" key="1">
    <source>
        <dbReference type="SAM" id="MobiDB-lite"/>
    </source>
</evidence>
<gene>
    <name evidence="3" type="ORF">QWM81_28065</name>
</gene>
<keyword evidence="2" id="KW-0812">Transmembrane</keyword>
<feature type="region of interest" description="Disordered" evidence="1">
    <location>
        <begin position="1"/>
        <end position="45"/>
    </location>
</feature>
<evidence type="ECO:0008006" key="5">
    <source>
        <dbReference type="Google" id="ProtNLM"/>
    </source>
</evidence>
<comment type="caution">
    <text evidence="3">The sequence shown here is derived from an EMBL/GenBank/DDBJ whole genome shotgun (WGS) entry which is preliminary data.</text>
</comment>
<reference evidence="3" key="1">
    <citation type="submission" date="2023-06" db="EMBL/GenBank/DDBJ databases">
        <title>WGS-Sequencing of Streptomyces ficellus isolate 21 collected from sand in Gara Djebilet Iron Mine in Algeria.</title>
        <authorList>
            <person name="Zegers G.P."/>
            <person name="Gomez A."/>
            <person name="Gueddou A."/>
            <person name="Zahara A.F."/>
            <person name="Worth M."/>
            <person name="Sevigny J.L."/>
            <person name="Tisa L."/>
        </authorList>
    </citation>
    <scope>NUCLEOTIDE SEQUENCE</scope>
    <source>
        <strain evidence="3">AS11</strain>
    </source>
</reference>
<proteinExistence type="predicted"/>
<evidence type="ECO:0000256" key="2">
    <source>
        <dbReference type="SAM" id="Phobius"/>
    </source>
</evidence>
<feature type="compositionally biased region" description="Basic and acidic residues" evidence="1">
    <location>
        <begin position="13"/>
        <end position="23"/>
    </location>
</feature>
<evidence type="ECO:0000313" key="3">
    <source>
        <dbReference type="EMBL" id="MDN3297827.1"/>
    </source>
</evidence>
<keyword evidence="2" id="KW-0472">Membrane</keyword>
<keyword evidence="4" id="KW-1185">Reference proteome</keyword>
<protein>
    <recommendedName>
        <fullName evidence="5">DUF3618 domain-containing protein</fullName>
    </recommendedName>
</protein>
<dbReference type="Proteomes" id="UP001174050">
    <property type="component" value="Unassembled WGS sequence"/>
</dbReference>
<name>A0ABT7ZE98_9ACTN</name>
<organism evidence="3 4">
    <name type="scientific">Streptomyces ficellus</name>
    <dbReference type="NCBI Taxonomy" id="1977088"/>
    <lineage>
        <taxon>Bacteria</taxon>
        <taxon>Bacillati</taxon>
        <taxon>Actinomycetota</taxon>
        <taxon>Actinomycetes</taxon>
        <taxon>Kitasatosporales</taxon>
        <taxon>Streptomycetaceae</taxon>
        <taxon>Streptomyces</taxon>
    </lineage>
</organism>
<keyword evidence="2" id="KW-1133">Transmembrane helix</keyword>
<feature type="transmembrane region" description="Helical" evidence="2">
    <location>
        <begin position="81"/>
        <end position="100"/>
    </location>
</feature>
<evidence type="ECO:0000313" key="4">
    <source>
        <dbReference type="Proteomes" id="UP001174050"/>
    </source>
</evidence>